<keyword evidence="3" id="KW-1185">Reference proteome</keyword>
<evidence type="ECO:0000256" key="1">
    <source>
        <dbReference type="SAM" id="MobiDB-lite"/>
    </source>
</evidence>
<evidence type="ECO:0000313" key="3">
    <source>
        <dbReference type="Proteomes" id="UP000198804"/>
    </source>
</evidence>
<reference evidence="3" key="1">
    <citation type="submission" date="2016-10" db="EMBL/GenBank/DDBJ databases">
        <authorList>
            <person name="Varghese N."/>
            <person name="Submissions S."/>
        </authorList>
    </citation>
    <scope>NUCLEOTIDE SEQUENCE [LARGE SCALE GENOMIC DNA]</scope>
    <source>
        <strain evidence="3">CGMCC 1.6474</strain>
    </source>
</reference>
<evidence type="ECO:0000313" key="2">
    <source>
        <dbReference type="EMBL" id="SFK51386.1"/>
    </source>
</evidence>
<proteinExistence type="predicted"/>
<organism evidence="2 3">
    <name type="scientific">Methylorubrum salsuginis</name>
    <dbReference type="NCBI Taxonomy" id="414703"/>
    <lineage>
        <taxon>Bacteria</taxon>
        <taxon>Pseudomonadati</taxon>
        <taxon>Pseudomonadota</taxon>
        <taxon>Alphaproteobacteria</taxon>
        <taxon>Hyphomicrobiales</taxon>
        <taxon>Methylobacteriaceae</taxon>
        <taxon>Methylorubrum</taxon>
    </lineage>
</organism>
<dbReference type="Proteomes" id="UP000198804">
    <property type="component" value="Unassembled WGS sequence"/>
</dbReference>
<accession>A0A1I4A6B3</accession>
<name>A0A1I4A6B3_9HYPH</name>
<dbReference type="EMBL" id="FOSV01000002">
    <property type="protein sequence ID" value="SFK51386.1"/>
    <property type="molecule type" value="Genomic_DNA"/>
</dbReference>
<dbReference type="AlphaFoldDB" id="A0A1I4A6B3"/>
<sequence>MSRATARSVRHPPARPERGGTGPVRSTADEAGDIEALPAPEASRLREAWAETAGNRSEAARHPGRSQPGPIKIVVRFGGRYTGTTGSRPAPRGSWLRTCADQYIGVPPVTGTSAPDM</sequence>
<protein>
    <submittedName>
        <fullName evidence="2">Uncharacterized protein</fullName>
    </submittedName>
</protein>
<gene>
    <name evidence="2" type="ORF">SAMN04488125_102241</name>
</gene>
<dbReference type="STRING" id="414703.SAMN04488125_102241"/>
<feature type="region of interest" description="Disordered" evidence="1">
    <location>
        <begin position="1"/>
        <end position="71"/>
    </location>
</feature>